<dbReference type="InterPro" id="IPR003740">
    <property type="entry name" value="YitT"/>
</dbReference>
<evidence type="ECO:0000256" key="3">
    <source>
        <dbReference type="ARBA" id="ARBA00022692"/>
    </source>
</evidence>
<dbReference type="PANTHER" id="PTHR33545:SF9">
    <property type="entry name" value="UPF0750 MEMBRANE PROTEIN YITE"/>
    <property type="match status" value="1"/>
</dbReference>
<dbReference type="Gene3D" id="3.30.70.120">
    <property type="match status" value="1"/>
</dbReference>
<gene>
    <name evidence="8" type="ORF">GCM10008983_27780</name>
</gene>
<name>A0ABN0ZI75_9BACI</name>
<organism evidence="8 9">
    <name type="scientific">Lentibacillus halophilus</name>
    <dbReference type="NCBI Taxonomy" id="295065"/>
    <lineage>
        <taxon>Bacteria</taxon>
        <taxon>Bacillati</taxon>
        <taxon>Bacillota</taxon>
        <taxon>Bacilli</taxon>
        <taxon>Bacillales</taxon>
        <taxon>Bacillaceae</taxon>
        <taxon>Lentibacillus</taxon>
    </lineage>
</organism>
<evidence type="ECO:0000256" key="4">
    <source>
        <dbReference type="ARBA" id="ARBA00022989"/>
    </source>
</evidence>
<dbReference type="Pfam" id="PF02588">
    <property type="entry name" value="YitT_membrane"/>
    <property type="match status" value="1"/>
</dbReference>
<keyword evidence="9" id="KW-1185">Reference proteome</keyword>
<dbReference type="RefSeq" id="WP_343754278.1">
    <property type="nucleotide sequence ID" value="NZ_BAAADM010000057.1"/>
</dbReference>
<dbReference type="CDD" id="cd16380">
    <property type="entry name" value="YitT_C"/>
    <property type="match status" value="1"/>
</dbReference>
<evidence type="ECO:0000256" key="2">
    <source>
        <dbReference type="ARBA" id="ARBA00022475"/>
    </source>
</evidence>
<comment type="caution">
    <text evidence="8">The sequence shown here is derived from an EMBL/GenBank/DDBJ whole genome shotgun (WGS) entry which is preliminary data.</text>
</comment>
<feature type="transmembrane region" description="Helical" evidence="6">
    <location>
        <begin position="104"/>
        <end position="122"/>
    </location>
</feature>
<protein>
    <submittedName>
        <fullName evidence="8">YitT family protein</fullName>
    </submittedName>
</protein>
<keyword evidence="4 6" id="KW-1133">Transmembrane helix</keyword>
<keyword evidence="2" id="KW-1003">Cell membrane</keyword>
<feature type="domain" description="DUF2179" evidence="7">
    <location>
        <begin position="217"/>
        <end position="271"/>
    </location>
</feature>
<evidence type="ECO:0000256" key="6">
    <source>
        <dbReference type="SAM" id="Phobius"/>
    </source>
</evidence>
<keyword evidence="3 6" id="KW-0812">Transmembrane</keyword>
<proteinExistence type="predicted"/>
<keyword evidence="5 6" id="KW-0472">Membrane</keyword>
<sequence>MTKHWITEYAQIIIGASLVALAYNVFLLPAKLAAGGISGVSTIVFELYSITPAMTQFFVNLPIFIIGWIALGSNFSWKTLVGTVWVPFMIYVTAEFPYTISNPILGTIYGGIILGIGLGTVYKGGGSTGGTGAIAQIVKKFTGLSSGYSQLIVDGFVVISSVFVFNLELTLFALICIFITGKTIDIVQLRPSDSKLVMIITEKEDNIQRLISQQIDRGVTKVRTVGGFSNQDKTMIFCATEQQEAVELKRRLQDEDPAAFVVFISASDVMGRGFSLDKYHGQKF</sequence>
<accession>A0ABN0ZI75</accession>
<feature type="transmembrane region" description="Helical" evidence="6">
    <location>
        <begin position="12"/>
        <end position="33"/>
    </location>
</feature>
<dbReference type="EMBL" id="BAAADM010000057">
    <property type="protein sequence ID" value="GAA0448135.1"/>
    <property type="molecule type" value="Genomic_DNA"/>
</dbReference>
<dbReference type="Proteomes" id="UP001501459">
    <property type="component" value="Unassembled WGS sequence"/>
</dbReference>
<evidence type="ECO:0000313" key="8">
    <source>
        <dbReference type="EMBL" id="GAA0448135.1"/>
    </source>
</evidence>
<comment type="subcellular location">
    <subcellularLocation>
        <location evidence="1">Cell membrane</location>
        <topology evidence="1">Multi-pass membrane protein</topology>
    </subcellularLocation>
</comment>
<dbReference type="InterPro" id="IPR015867">
    <property type="entry name" value="N-reg_PII/ATP_PRibTrfase_C"/>
</dbReference>
<dbReference type="PIRSF" id="PIRSF006483">
    <property type="entry name" value="Membrane_protein_YitT"/>
    <property type="match status" value="1"/>
</dbReference>
<dbReference type="Pfam" id="PF10035">
    <property type="entry name" value="DUF2179"/>
    <property type="match status" value="1"/>
</dbReference>
<dbReference type="PANTHER" id="PTHR33545">
    <property type="entry name" value="UPF0750 MEMBRANE PROTEIN YITT-RELATED"/>
    <property type="match status" value="1"/>
</dbReference>
<evidence type="ECO:0000256" key="5">
    <source>
        <dbReference type="ARBA" id="ARBA00023136"/>
    </source>
</evidence>
<evidence type="ECO:0000259" key="7">
    <source>
        <dbReference type="Pfam" id="PF10035"/>
    </source>
</evidence>
<dbReference type="InterPro" id="IPR019264">
    <property type="entry name" value="DUF2179"/>
</dbReference>
<evidence type="ECO:0000313" key="9">
    <source>
        <dbReference type="Proteomes" id="UP001501459"/>
    </source>
</evidence>
<dbReference type="InterPro" id="IPR051461">
    <property type="entry name" value="UPF0750_membrane"/>
</dbReference>
<evidence type="ECO:0000256" key="1">
    <source>
        <dbReference type="ARBA" id="ARBA00004651"/>
    </source>
</evidence>
<reference evidence="8 9" key="1">
    <citation type="journal article" date="2019" name="Int. J. Syst. Evol. Microbiol.">
        <title>The Global Catalogue of Microorganisms (GCM) 10K type strain sequencing project: providing services to taxonomists for standard genome sequencing and annotation.</title>
        <authorList>
            <consortium name="The Broad Institute Genomics Platform"/>
            <consortium name="The Broad Institute Genome Sequencing Center for Infectious Disease"/>
            <person name="Wu L."/>
            <person name="Ma J."/>
        </authorList>
    </citation>
    <scope>NUCLEOTIDE SEQUENCE [LARGE SCALE GENOMIC DNA]</scope>
    <source>
        <strain evidence="8 9">JCM 12149</strain>
    </source>
</reference>
<feature type="transmembrane region" description="Helical" evidence="6">
    <location>
        <begin position="75"/>
        <end position="92"/>
    </location>
</feature>
<feature type="transmembrane region" description="Helical" evidence="6">
    <location>
        <begin position="156"/>
        <end position="180"/>
    </location>
</feature>